<dbReference type="InterPro" id="IPR045591">
    <property type="entry name" value="DUF6462"/>
</dbReference>
<organism evidence="2 3">
    <name type="scientific">Moryella indoligenes</name>
    <dbReference type="NCBI Taxonomy" id="371674"/>
    <lineage>
        <taxon>Bacteria</taxon>
        <taxon>Bacillati</taxon>
        <taxon>Bacillota</taxon>
        <taxon>Clostridia</taxon>
        <taxon>Lachnospirales</taxon>
        <taxon>Lachnospiraceae</taxon>
        <taxon>Moryella</taxon>
    </lineage>
</organism>
<accession>A0AAE4AKM8</accession>
<evidence type="ECO:0000313" key="3">
    <source>
        <dbReference type="Proteomes" id="UP001241537"/>
    </source>
</evidence>
<gene>
    <name evidence="2" type="ORF">J2S20_001098</name>
</gene>
<evidence type="ECO:0000313" key="2">
    <source>
        <dbReference type="EMBL" id="MDQ0152409.1"/>
    </source>
</evidence>
<reference evidence="2" key="1">
    <citation type="submission" date="2023-07" db="EMBL/GenBank/DDBJ databases">
        <title>Genomic Encyclopedia of Type Strains, Phase IV (KMG-IV): sequencing the most valuable type-strain genomes for metagenomic binning, comparative biology and taxonomic classification.</title>
        <authorList>
            <person name="Goeker M."/>
        </authorList>
    </citation>
    <scope>NUCLEOTIDE SEQUENCE</scope>
    <source>
        <strain evidence="2">DSM 19659</strain>
    </source>
</reference>
<protein>
    <submittedName>
        <fullName evidence="2">Uncharacterized protein</fullName>
    </submittedName>
</protein>
<dbReference type="Pfam" id="PF20063">
    <property type="entry name" value="DUF6462"/>
    <property type="match status" value="1"/>
</dbReference>
<proteinExistence type="predicted"/>
<dbReference type="EMBL" id="JAUSTO010000005">
    <property type="protein sequence ID" value="MDQ0152409.1"/>
    <property type="molecule type" value="Genomic_DNA"/>
</dbReference>
<evidence type="ECO:0000256" key="1">
    <source>
        <dbReference type="SAM" id="MobiDB-lite"/>
    </source>
</evidence>
<dbReference type="Proteomes" id="UP001241537">
    <property type="component" value="Unassembled WGS sequence"/>
</dbReference>
<dbReference type="AlphaFoldDB" id="A0AAE4AKM8"/>
<comment type="caution">
    <text evidence="2">The sequence shown here is derived from an EMBL/GenBank/DDBJ whole genome shotgun (WGS) entry which is preliminary data.</text>
</comment>
<feature type="region of interest" description="Disordered" evidence="1">
    <location>
        <begin position="1"/>
        <end position="47"/>
    </location>
</feature>
<sequence length="115" mass="12876">MAKMERRLSPGMKPAAYAASEEKPISRKTGRGRTGNGKTQEKKTGKEAVRETLAARKKIYVRYKEGAALYSMGLSKFQQMAHAAGAVYKADKACFVNLEIFDAYFQTFRLDEGDR</sequence>
<name>A0AAE4AKM8_9FIRM</name>
<keyword evidence="3" id="KW-1185">Reference proteome</keyword>